<dbReference type="InterPro" id="IPR040138">
    <property type="entry name" value="MIER/MTA"/>
</dbReference>
<feature type="region of interest" description="Disordered" evidence="1">
    <location>
        <begin position="184"/>
        <end position="221"/>
    </location>
</feature>
<dbReference type="Proteomes" id="UP000271974">
    <property type="component" value="Unassembled WGS sequence"/>
</dbReference>
<dbReference type="AlphaFoldDB" id="A0A3S1AZU2"/>
<dbReference type="EMBL" id="RQTK01000666">
    <property type="protein sequence ID" value="RUS76393.1"/>
    <property type="molecule type" value="Genomic_DNA"/>
</dbReference>
<protein>
    <recommendedName>
        <fullName evidence="2">Metastasis-associated protein MTA1 R1 domain-containing protein</fullName>
    </recommendedName>
</protein>
<reference evidence="3 4" key="1">
    <citation type="submission" date="2019-01" db="EMBL/GenBank/DDBJ databases">
        <title>A draft genome assembly of the solar-powered sea slug Elysia chlorotica.</title>
        <authorList>
            <person name="Cai H."/>
            <person name="Li Q."/>
            <person name="Fang X."/>
            <person name="Li J."/>
            <person name="Curtis N.E."/>
            <person name="Altenburger A."/>
            <person name="Shibata T."/>
            <person name="Feng M."/>
            <person name="Maeda T."/>
            <person name="Schwartz J.A."/>
            <person name="Shigenobu S."/>
            <person name="Lundholm N."/>
            <person name="Nishiyama T."/>
            <person name="Yang H."/>
            <person name="Hasebe M."/>
            <person name="Li S."/>
            <person name="Pierce S.K."/>
            <person name="Wang J."/>
        </authorList>
    </citation>
    <scope>NUCLEOTIDE SEQUENCE [LARGE SCALE GENOMIC DNA]</scope>
    <source>
        <strain evidence="3">EC2010</strain>
        <tissue evidence="3">Whole organism of an adult</tissue>
    </source>
</reference>
<feature type="region of interest" description="Disordered" evidence="1">
    <location>
        <begin position="280"/>
        <end position="301"/>
    </location>
</feature>
<comment type="caution">
    <text evidence="3">The sequence shown here is derived from an EMBL/GenBank/DDBJ whole genome shotgun (WGS) entry which is preliminary data.</text>
</comment>
<evidence type="ECO:0000256" key="1">
    <source>
        <dbReference type="SAM" id="MobiDB-lite"/>
    </source>
</evidence>
<organism evidence="3 4">
    <name type="scientific">Elysia chlorotica</name>
    <name type="common">Eastern emerald elysia</name>
    <name type="synonym">Sea slug</name>
    <dbReference type="NCBI Taxonomy" id="188477"/>
    <lineage>
        <taxon>Eukaryota</taxon>
        <taxon>Metazoa</taxon>
        <taxon>Spiralia</taxon>
        <taxon>Lophotrochozoa</taxon>
        <taxon>Mollusca</taxon>
        <taxon>Gastropoda</taxon>
        <taxon>Heterobranchia</taxon>
        <taxon>Euthyneura</taxon>
        <taxon>Panpulmonata</taxon>
        <taxon>Sacoglossa</taxon>
        <taxon>Placobranchoidea</taxon>
        <taxon>Plakobranchidae</taxon>
        <taxon>Elysia</taxon>
    </lineage>
</organism>
<gene>
    <name evidence="3" type="ORF">EGW08_015844</name>
</gene>
<dbReference type="GO" id="GO:0042826">
    <property type="term" value="F:histone deacetylase binding"/>
    <property type="evidence" value="ECO:0007669"/>
    <property type="project" value="TreeGrafter"/>
</dbReference>
<name>A0A3S1AZU2_ELYCH</name>
<dbReference type="GO" id="GO:0003713">
    <property type="term" value="F:transcription coactivator activity"/>
    <property type="evidence" value="ECO:0007669"/>
    <property type="project" value="TreeGrafter"/>
</dbReference>
<keyword evidence="4" id="KW-1185">Reference proteome</keyword>
<proteinExistence type="predicted"/>
<dbReference type="InterPro" id="IPR035170">
    <property type="entry name" value="MTA1_R1"/>
</dbReference>
<sequence length="325" mass="35497">CTISGCGKKACVNLDENKSSSPLPCQEFKLKAHLARHLATAHGLAIQPGSPRPVMKTRAAFCLVTTELTRISRRLCVDILKPRHVARCPFTPINTSIIKQECQLRLADKGGTYQPVSKSRKPATLDPVVARLGIDIKQPTPPLLTRGPNYGGGDRDTSKEHVAENVKVGSGQPSIMKKRGYEQTNGVDSGPVAKRPNIGAVRPAPTTVKTPGVTRGSVLNHNSVNGKSRFVGRNMKMHMVSWMDMQDDVYFVATMATRKLRKQLQMNDFKRLARNPWKHLNIKPPLPSGSVGNGPKPGHQEVFQHAENSLTDVLQSGVSADVVLE</sequence>
<dbReference type="GO" id="GO:0016581">
    <property type="term" value="C:NuRD complex"/>
    <property type="evidence" value="ECO:0007669"/>
    <property type="project" value="TreeGrafter"/>
</dbReference>
<dbReference type="STRING" id="188477.A0A3S1AZU2"/>
<dbReference type="PANTHER" id="PTHR10865">
    <property type="entry name" value="METASTASIS-ASSOCIATED PROTEIN AND MESODERM INDUCTION EARLY RESPONSE PROTEIN"/>
    <property type="match status" value="1"/>
</dbReference>
<feature type="domain" description="Metastasis-associated protein MTA1 R1" evidence="2">
    <location>
        <begin position="54"/>
        <end position="132"/>
    </location>
</feature>
<evidence type="ECO:0000313" key="3">
    <source>
        <dbReference type="EMBL" id="RUS76393.1"/>
    </source>
</evidence>
<evidence type="ECO:0000313" key="4">
    <source>
        <dbReference type="Proteomes" id="UP000271974"/>
    </source>
</evidence>
<dbReference type="PANTHER" id="PTHR10865:SF29">
    <property type="entry name" value="METASTASIS ASSOCIATED 1-LIKE, ISOFORM D"/>
    <property type="match status" value="1"/>
</dbReference>
<feature type="non-terminal residue" evidence="3">
    <location>
        <position position="1"/>
    </location>
</feature>
<dbReference type="GO" id="GO:0000122">
    <property type="term" value="P:negative regulation of transcription by RNA polymerase II"/>
    <property type="evidence" value="ECO:0007669"/>
    <property type="project" value="TreeGrafter"/>
</dbReference>
<dbReference type="OrthoDB" id="2193595at2759"/>
<dbReference type="Pfam" id="PF17226">
    <property type="entry name" value="MTA_R1"/>
    <property type="match status" value="1"/>
</dbReference>
<dbReference type="GO" id="GO:0003714">
    <property type="term" value="F:transcription corepressor activity"/>
    <property type="evidence" value="ECO:0007669"/>
    <property type="project" value="TreeGrafter"/>
</dbReference>
<accession>A0A3S1AZU2</accession>
<evidence type="ECO:0000259" key="2">
    <source>
        <dbReference type="Pfam" id="PF17226"/>
    </source>
</evidence>
<feature type="region of interest" description="Disordered" evidence="1">
    <location>
        <begin position="140"/>
        <end position="159"/>
    </location>
</feature>